<dbReference type="OrthoDB" id="327939at2"/>
<comment type="subcellular location">
    <subcellularLocation>
        <location evidence="1">Membrane</location>
        <topology evidence="1">Multi-pass membrane protein</topology>
    </subcellularLocation>
</comment>
<reference evidence="6 7" key="1">
    <citation type="submission" date="2019-02" db="EMBL/GenBank/DDBJ databases">
        <title>Deep-cultivation of Planctomycetes and their phenomic and genomic characterization uncovers novel biology.</title>
        <authorList>
            <person name="Wiegand S."/>
            <person name="Jogler M."/>
            <person name="Boedeker C."/>
            <person name="Pinto D."/>
            <person name="Vollmers J."/>
            <person name="Rivas-Marin E."/>
            <person name="Kohn T."/>
            <person name="Peeters S.H."/>
            <person name="Heuer A."/>
            <person name="Rast P."/>
            <person name="Oberbeckmann S."/>
            <person name="Bunk B."/>
            <person name="Jeske O."/>
            <person name="Meyerdierks A."/>
            <person name="Storesund J.E."/>
            <person name="Kallscheuer N."/>
            <person name="Luecker S."/>
            <person name="Lage O.M."/>
            <person name="Pohl T."/>
            <person name="Merkel B.J."/>
            <person name="Hornburger P."/>
            <person name="Mueller R.-W."/>
            <person name="Bruemmer F."/>
            <person name="Labrenz M."/>
            <person name="Spormann A.M."/>
            <person name="Op Den Camp H."/>
            <person name="Overmann J."/>
            <person name="Amann R."/>
            <person name="Jetten M.S.M."/>
            <person name="Mascher T."/>
            <person name="Medema M.H."/>
            <person name="Devos D.P."/>
            <person name="Kaster A.-K."/>
            <person name="Ovreas L."/>
            <person name="Rohde M."/>
            <person name="Galperin M.Y."/>
            <person name="Jogler C."/>
        </authorList>
    </citation>
    <scope>NUCLEOTIDE SEQUENCE [LARGE SCALE GENOMIC DNA]</scope>
    <source>
        <strain evidence="6 7">CA54</strain>
    </source>
</reference>
<feature type="transmembrane region" description="Helical" evidence="5">
    <location>
        <begin position="7"/>
        <end position="24"/>
    </location>
</feature>
<evidence type="ECO:0000313" key="7">
    <source>
        <dbReference type="Proteomes" id="UP000320735"/>
    </source>
</evidence>
<dbReference type="RefSeq" id="WP_146373731.1">
    <property type="nucleotide sequence ID" value="NZ_SJPP01000003.1"/>
</dbReference>
<keyword evidence="7" id="KW-1185">Reference proteome</keyword>
<evidence type="ECO:0000256" key="1">
    <source>
        <dbReference type="ARBA" id="ARBA00004141"/>
    </source>
</evidence>
<name>A0A5C6B4N3_9PLAN</name>
<feature type="transmembrane region" description="Helical" evidence="5">
    <location>
        <begin position="68"/>
        <end position="86"/>
    </location>
</feature>
<gene>
    <name evidence="6" type="ORF">CA54_52920</name>
</gene>
<evidence type="ECO:0000256" key="4">
    <source>
        <dbReference type="ARBA" id="ARBA00023136"/>
    </source>
</evidence>
<evidence type="ECO:0000313" key="6">
    <source>
        <dbReference type="EMBL" id="TWU06890.1"/>
    </source>
</evidence>
<dbReference type="PANTHER" id="PTHR36974:SF1">
    <property type="entry name" value="DOXX FAMILY MEMBRANE PROTEIN"/>
    <property type="match status" value="1"/>
</dbReference>
<evidence type="ECO:0000256" key="2">
    <source>
        <dbReference type="ARBA" id="ARBA00022692"/>
    </source>
</evidence>
<evidence type="ECO:0008006" key="8">
    <source>
        <dbReference type="Google" id="ProtNLM"/>
    </source>
</evidence>
<protein>
    <recommendedName>
        <fullName evidence="8">DoxX</fullName>
    </recommendedName>
</protein>
<sequence length="126" mass="14384">MRKFKTLSQFVLAIFMIVAGVLHFVKPDFYLKIMPPYLPLHLELVYLSGVCEIALGVLLLVPRYSRLAAWGIIALLVAVFPANIYVYLNPDVLPAPHIVHLLRLPLQGVFILWAYWHTRWTVSDAS</sequence>
<keyword evidence="3 5" id="KW-1133">Transmembrane helix</keyword>
<evidence type="ECO:0000256" key="3">
    <source>
        <dbReference type="ARBA" id="ARBA00022989"/>
    </source>
</evidence>
<dbReference type="AlphaFoldDB" id="A0A5C6B4N3"/>
<dbReference type="Pfam" id="PF13564">
    <property type="entry name" value="DoxX_2"/>
    <property type="match status" value="1"/>
</dbReference>
<dbReference type="PANTHER" id="PTHR36974">
    <property type="entry name" value="MEMBRANE PROTEIN-RELATED"/>
    <property type="match status" value="1"/>
</dbReference>
<proteinExistence type="predicted"/>
<feature type="transmembrane region" description="Helical" evidence="5">
    <location>
        <begin position="98"/>
        <end position="116"/>
    </location>
</feature>
<dbReference type="EMBL" id="SJPP01000003">
    <property type="protein sequence ID" value="TWU06890.1"/>
    <property type="molecule type" value="Genomic_DNA"/>
</dbReference>
<organism evidence="6 7">
    <name type="scientific">Symmachiella macrocystis</name>
    <dbReference type="NCBI Taxonomy" id="2527985"/>
    <lineage>
        <taxon>Bacteria</taxon>
        <taxon>Pseudomonadati</taxon>
        <taxon>Planctomycetota</taxon>
        <taxon>Planctomycetia</taxon>
        <taxon>Planctomycetales</taxon>
        <taxon>Planctomycetaceae</taxon>
        <taxon>Symmachiella</taxon>
    </lineage>
</organism>
<keyword evidence="4 5" id="KW-0472">Membrane</keyword>
<dbReference type="InterPro" id="IPR032808">
    <property type="entry name" value="DoxX"/>
</dbReference>
<dbReference type="GO" id="GO:0016020">
    <property type="term" value="C:membrane"/>
    <property type="evidence" value="ECO:0007669"/>
    <property type="project" value="UniProtKB-SubCell"/>
</dbReference>
<keyword evidence="2 5" id="KW-0812">Transmembrane</keyword>
<evidence type="ECO:0000256" key="5">
    <source>
        <dbReference type="SAM" id="Phobius"/>
    </source>
</evidence>
<comment type="caution">
    <text evidence="6">The sequence shown here is derived from an EMBL/GenBank/DDBJ whole genome shotgun (WGS) entry which is preliminary data.</text>
</comment>
<dbReference type="Proteomes" id="UP000320735">
    <property type="component" value="Unassembled WGS sequence"/>
</dbReference>
<accession>A0A5C6B4N3</accession>
<feature type="transmembrane region" description="Helical" evidence="5">
    <location>
        <begin position="44"/>
        <end position="61"/>
    </location>
</feature>